<dbReference type="CDD" id="cd06278">
    <property type="entry name" value="PBP1_LacI-like"/>
    <property type="match status" value="1"/>
</dbReference>
<keyword evidence="7" id="KW-1185">Reference proteome</keyword>
<protein>
    <submittedName>
        <fullName evidence="6">LacI family DNA-binding transcriptional regulator</fullName>
    </submittedName>
</protein>
<dbReference type="PANTHER" id="PTHR30146">
    <property type="entry name" value="LACI-RELATED TRANSCRIPTIONAL REPRESSOR"/>
    <property type="match status" value="1"/>
</dbReference>
<name>A0ABN3H196_9ACTN</name>
<dbReference type="PROSITE" id="PS50932">
    <property type="entry name" value="HTH_LACI_2"/>
    <property type="match status" value="1"/>
</dbReference>
<evidence type="ECO:0000313" key="6">
    <source>
        <dbReference type="EMBL" id="GAA2366646.1"/>
    </source>
</evidence>
<dbReference type="Gene3D" id="1.10.260.40">
    <property type="entry name" value="lambda repressor-like DNA-binding domains"/>
    <property type="match status" value="1"/>
</dbReference>
<organism evidence="6 7">
    <name type="scientific">Dactylosporangium salmoneum</name>
    <dbReference type="NCBI Taxonomy" id="53361"/>
    <lineage>
        <taxon>Bacteria</taxon>
        <taxon>Bacillati</taxon>
        <taxon>Actinomycetota</taxon>
        <taxon>Actinomycetes</taxon>
        <taxon>Micromonosporales</taxon>
        <taxon>Micromonosporaceae</taxon>
        <taxon>Dactylosporangium</taxon>
    </lineage>
</organism>
<dbReference type="InterPro" id="IPR010982">
    <property type="entry name" value="Lambda_DNA-bd_dom_sf"/>
</dbReference>
<evidence type="ECO:0000256" key="4">
    <source>
        <dbReference type="SAM" id="MobiDB-lite"/>
    </source>
</evidence>
<feature type="compositionally biased region" description="Low complexity" evidence="4">
    <location>
        <begin position="341"/>
        <end position="353"/>
    </location>
</feature>
<keyword evidence="2 6" id="KW-0238">DNA-binding</keyword>
<keyword evidence="1" id="KW-0805">Transcription regulation</keyword>
<accession>A0ABN3H196</accession>
<dbReference type="EMBL" id="BAAARV010000064">
    <property type="protein sequence ID" value="GAA2366646.1"/>
    <property type="molecule type" value="Genomic_DNA"/>
</dbReference>
<dbReference type="SUPFAM" id="SSF53822">
    <property type="entry name" value="Periplasmic binding protein-like I"/>
    <property type="match status" value="1"/>
</dbReference>
<dbReference type="GO" id="GO:0003677">
    <property type="term" value="F:DNA binding"/>
    <property type="evidence" value="ECO:0007669"/>
    <property type="project" value="UniProtKB-KW"/>
</dbReference>
<keyword evidence="3" id="KW-0804">Transcription</keyword>
<feature type="region of interest" description="Disordered" evidence="4">
    <location>
        <begin position="325"/>
        <end position="362"/>
    </location>
</feature>
<dbReference type="Pfam" id="PF00356">
    <property type="entry name" value="LacI"/>
    <property type="match status" value="1"/>
</dbReference>
<dbReference type="Proteomes" id="UP001501444">
    <property type="component" value="Unassembled WGS sequence"/>
</dbReference>
<dbReference type="RefSeq" id="WP_344616446.1">
    <property type="nucleotide sequence ID" value="NZ_BAAARV010000064.1"/>
</dbReference>
<evidence type="ECO:0000313" key="7">
    <source>
        <dbReference type="Proteomes" id="UP001501444"/>
    </source>
</evidence>
<evidence type="ECO:0000256" key="3">
    <source>
        <dbReference type="ARBA" id="ARBA00023163"/>
    </source>
</evidence>
<evidence type="ECO:0000259" key="5">
    <source>
        <dbReference type="PROSITE" id="PS50932"/>
    </source>
</evidence>
<proteinExistence type="predicted"/>
<dbReference type="Gene3D" id="3.40.50.2300">
    <property type="match status" value="2"/>
</dbReference>
<dbReference type="SMART" id="SM00354">
    <property type="entry name" value="HTH_LACI"/>
    <property type="match status" value="1"/>
</dbReference>
<dbReference type="CDD" id="cd01392">
    <property type="entry name" value="HTH_LacI"/>
    <property type="match status" value="1"/>
</dbReference>
<dbReference type="InterPro" id="IPR046335">
    <property type="entry name" value="LacI/GalR-like_sensor"/>
</dbReference>
<feature type="domain" description="HTH lacI-type" evidence="5">
    <location>
        <begin position="2"/>
        <end position="56"/>
    </location>
</feature>
<evidence type="ECO:0000256" key="2">
    <source>
        <dbReference type="ARBA" id="ARBA00023125"/>
    </source>
</evidence>
<reference evidence="6 7" key="1">
    <citation type="journal article" date="2019" name="Int. J. Syst. Evol. Microbiol.">
        <title>The Global Catalogue of Microorganisms (GCM) 10K type strain sequencing project: providing services to taxonomists for standard genome sequencing and annotation.</title>
        <authorList>
            <consortium name="The Broad Institute Genomics Platform"/>
            <consortium name="The Broad Institute Genome Sequencing Center for Infectious Disease"/>
            <person name="Wu L."/>
            <person name="Ma J."/>
        </authorList>
    </citation>
    <scope>NUCLEOTIDE SEQUENCE [LARGE SCALE GENOMIC DNA]</scope>
    <source>
        <strain evidence="6 7">JCM 3272</strain>
    </source>
</reference>
<sequence>MVTSRDVAQVAGVSQATVSRVLRDAGPVKAETRTRVLEAAAQIGYQPNALARAMRTRRSGTVGVVVSDLTNPFYPGLIEELSAALGSAGCRMALWTSGGPGQDAALEAIRQGVLDGVLFTGATAKSAALREAMRAGAPAVTLNRAMPGWQCDQVVSDNRVGGQRIARYFAAAGHRRVGYIGGPAAPSTSADREKGFLSGLAATGLSLPDEYRRGGDFTYLRGREAMRELLSLTQPPTAVFCVNDLTALGALDGARSLGRKVPDDVWVVGYDDIAMASWDAFDLTTVRQPTGEMARIAVQLLLSRVAEPATAPRRVTMPAELIVRGSTAHHGGDEAQSAGKPPATRARRPNAPTREPRLARSR</sequence>
<dbReference type="PANTHER" id="PTHR30146:SF153">
    <property type="entry name" value="LACTOSE OPERON REPRESSOR"/>
    <property type="match status" value="1"/>
</dbReference>
<comment type="caution">
    <text evidence="6">The sequence shown here is derived from an EMBL/GenBank/DDBJ whole genome shotgun (WGS) entry which is preliminary data.</text>
</comment>
<dbReference type="Pfam" id="PF13377">
    <property type="entry name" value="Peripla_BP_3"/>
    <property type="match status" value="1"/>
</dbReference>
<gene>
    <name evidence="6" type="ORF">GCM10010170_065590</name>
</gene>
<dbReference type="InterPro" id="IPR000843">
    <property type="entry name" value="HTH_LacI"/>
</dbReference>
<evidence type="ECO:0000256" key="1">
    <source>
        <dbReference type="ARBA" id="ARBA00023015"/>
    </source>
</evidence>
<dbReference type="SUPFAM" id="SSF47413">
    <property type="entry name" value="lambda repressor-like DNA-binding domains"/>
    <property type="match status" value="1"/>
</dbReference>
<dbReference type="InterPro" id="IPR028082">
    <property type="entry name" value="Peripla_BP_I"/>
</dbReference>